<evidence type="ECO:0000313" key="1">
    <source>
        <dbReference type="EMBL" id="KAH7940817.1"/>
    </source>
</evidence>
<proteinExistence type="predicted"/>
<accession>A0ACB8CDP1</accession>
<dbReference type="Proteomes" id="UP000821865">
    <property type="component" value="Chromosome 7"/>
</dbReference>
<name>A0ACB8CDP1_DERSI</name>
<evidence type="ECO:0000313" key="2">
    <source>
        <dbReference type="Proteomes" id="UP000821865"/>
    </source>
</evidence>
<organism evidence="1 2">
    <name type="scientific">Dermacentor silvarum</name>
    <name type="common">Tick</name>
    <dbReference type="NCBI Taxonomy" id="543639"/>
    <lineage>
        <taxon>Eukaryota</taxon>
        <taxon>Metazoa</taxon>
        <taxon>Ecdysozoa</taxon>
        <taxon>Arthropoda</taxon>
        <taxon>Chelicerata</taxon>
        <taxon>Arachnida</taxon>
        <taxon>Acari</taxon>
        <taxon>Parasitiformes</taxon>
        <taxon>Ixodida</taxon>
        <taxon>Ixodoidea</taxon>
        <taxon>Ixodidae</taxon>
        <taxon>Rhipicephalinae</taxon>
        <taxon>Dermacentor</taxon>
    </lineage>
</organism>
<dbReference type="EMBL" id="CM023476">
    <property type="protein sequence ID" value="KAH7940817.1"/>
    <property type="molecule type" value="Genomic_DNA"/>
</dbReference>
<reference evidence="1" key="1">
    <citation type="submission" date="2020-05" db="EMBL/GenBank/DDBJ databases">
        <title>Large-scale comparative analyses of tick genomes elucidate their genetic diversity and vector capacities.</title>
        <authorList>
            <person name="Jia N."/>
            <person name="Wang J."/>
            <person name="Shi W."/>
            <person name="Du L."/>
            <person name="Sun Y."/>
            <person name="Zhan W."/>
            <person name="Jiang J."/>
            <person name="Wang Q."/>
            <person name="Zhang B."/>
            <person name="Ji P."/>
            <person name="Sakyi L.B."/>
            <person name="Cui X."/>
            <person name="Yuan T."/>
            <person name="Jiang B."/>
            <person name="Yang W."/>
            <person name="Lam T.T.-Y."/>
            <person name="Chang Q."/>
            <person name="Ding S."/>
            <person name="Wang X."/>
            <person name="Zhu J."/>
            <person name="Ruan X."/>
            <person name="Zhao L."/>
            <person name="Wei J."/>
            <person name="Que T."/>
            <person name="Du C."/>
            <person name="Cheng J."/>
            <person name="Dai P."/>
            <person name="Han X."/>
            <person name="Huang E."/>
            <person name="Gao Y."/>
            <person name="Liu J."/>
            <person name="Shao H."/>
            <person name="Ye R."/>
            <person name="Li L."/>
            <person name="Wei W."/>
            <person name="Wang X."/>
            <person name="Wang C."/>
            <person name="Yang T."/>
            <person name="Huo Q."/>
            <person name="Li W."/>
            <person name="Guo W."/>
            <person name="Chen H."/>
            <person name="Zhou L."/>
            <person name="Ni X."/>
            <person name="Tian J."/>
            <person name="Zhou Y."/>
            <person name="Sheng Y."/>
            <person name="Liu T."/>
            <person name="Pan Y."/>
            <person name="Xia L."/>
            <person name="Li J."/>
            <person name="Zhao F."/>
            <person name="Cao W."/>
        </authorList>
    </citation>
    <scope>NUCLEOTIDE SEQUENCE</scope>
    <source>
        <strain evidence="1">Dsil-2018</strain>
    </source>
</reference>
<sequence length="447" mass="50097">MERHHLPAVIALAIWVSCTMTASQGQAPKSAWIALETGSQKLQIQDGQPQDADFSSDSPQLPVAWGTLKNDINESGWAFLQIETNERAKDEVQAYAAGALEAYLTRQLIENHWTNMFGGYLNAQGDIQDLEHALGREEDFYSIDQIMACSAVVKVVGDSEGLYFGHDAWFVYRAMLRFQKHYIFPWHLTALQTEPEDVVPGHTWSISSYPGMLMSWDSFYLTSGGLAITETQLLNDNQELQKLVTPSGGIPAWVRAAVSSRLATSGEKWVRTMATENLGTYFPEIFKMTLQPENVEKYGDYYSYENSPRAKMFQRDNGNLTDMDSVVAYLRYNDYKNDPLSQCNCTPPYNPVYAIAARTDLLDANGQYDVPGMNRRAVGGIDAKVTSHELFPSLEFVGESGPTWNTQPPFQWSTSGLAGSHVGQPDKWQFKPVQHKWEPARRTSASS</sequence>
<protein>
    <submittedName>
        <fullName evidence="1">Uncharacterized protein</fullName>
    </submittedName>
</protein>
<keyword evidence="2" id="KW-1185">Reference proteome</keyword>
<comment type="caution">
    <text evidence="1">The sequence shown here is derived from an EMBL/GenBank/DDBJ whole genome shotgun (WGS) entry which is preliminary data.</text>
</comment>
<gene>
    <name evidence="1" type="ORF">HPB49_006198</name>
</gene>